<dbReference type="EMBL" id="KB468053">
    <property type="protein sequence ID" value="PCH39836.1"/>
    <property type="molecule type" value="Genomic_DNA"/>
</dbReference>
<organism evidence="1 2">
    <name type="scientific">Wolfiporia cocos (strain MD-104)</name>
    <name type="common">Brown rot fungus</name>
    <dbReference type="NCBI Taxonomy" id="742152"/>
    <lineage>
        <taxon>Eukaryota</taxon>
        <taxon>Fungi</taxon>
        <taxon>Dikarya</taxon>
        <taxon>Basidiomycota</taxon>
        <taxon>Agaricomycotina</taxon>
        <taxon>Agaricomycetes</taxon>
        <taxon>Polyporales</taxon>
        <taxon>Phaeolaceae</taxon>
        <taxon>Wolfiporia</taxon>
    </lineage>
</organism>
<evidence type="ECO:0008006" key="3">
    <source>
        <dbReference type="Google" id="ProtNLM"/>
    </source>
</evidence>
<dbReference type="InterPro" id="IPR050534">
    <property type="entry name" value="Coronavir_polyprotein_1ab"/>
</dbReference>
<evidence type="ECO:0000313" key="2">
    <source>
        <dbReference type="Proteomes" id="UP000218811"/>
    </source>
</evidence>
<dbReference type="AlphaFoldDB" id="A0A2H3JCB3"/>
<gene>
    <name evidence="1" type="ORF">WOLCODRAFT_142797</name>
</gene>
<dbReference type="OMA" id="INIFEYM"/>
<dbReference type="SUPFAM" id="SSF52540">
    <property type="entry name" value="P-loop containing nucleoside triphosphate hydrolases"/>
    <property type="match status" value="1"/>
</dbReference>
<dbReference type="Pfam" id="PF13604">
    <property type="entry name" value="AAA_30"/>
    <property type="match status" value="1"/>
</dbReference>
<dbReference type="PANTHER" id="PTHR43788">
    <property type="entry name" value="DNA2/NAM7 HELICASE FAMILY MEMBER"/>
    <property type="match status" value="1"/>
</dbReference>
<keyword evidence="2" id="KW-1185">Reference proteome</keyword>
<sequence length="488" mass="54409">MSRLLGAQNLEQNLVPNFQSRVPLSRYEPCDVQEVVRIITHLQPRVLGVALHASKDATINAVALATSKHILYINLDNSCRRSEFKTLLALNNCLLVSFGMARIVLILYRFFGCRARGVDLGTFILVEQTIKVDTAYLSYQELNCLQQLAMNLELLEAKKPTHSDGEIESVDVVDGMVVIRNSRYKTRVRRSEQTTIVMDTIDGETIYGRVNAAEGKNTTVKVLAGSARRNVENIRIVGREKLTNAERARDEFILRLLRGEIPLQGPYFTDLIWFPAFASAQTKHQDAAPASIALAHLGLNPSQSQVANAMISTNSHPLVVVQGPPGTGKTRTIAAASWYWDQNHCPVWVVAQSNVGVKNIAESFAKNGIDFKILVSKEFYVEWHEHIYGPIEEYLIRSDDLFQDPDPVYAENRLGDSNVILCTLSMLSNPALNDCQIFDLVPVERLVVDEASQIDTSEFMASAISVLNCSWQLFTFVHSICSINSGKL</sequence>
<dbReference type="OrthoDB" id="6513042at2759"/>
<evidence type="ECO:0000313" key="1">
    <source>
        <dbReference type="EMBL" id="PCH39836.1"/>
    </source>
</evidence>
<dbReference type="Proteomes" id="UP000218811">
    <property type="component" value="Unassembled WGS sequence"/>
</dbReference>
<dbReference type="STRING" id="742152.A0A2H3JCB3"/>
<protein>
    <recommendedName>
        <fullName evidence="3">DNA2/NAM7 helicase helicase domain-containing protein</fullName>
    </recommendedName>
</protein>
<name>A0A2H3JCB3_WOLCO</name>
<reference evidence="1 2" key="1">
    <citation type="journal article" date="2012" name="Science">
        <title>The Paleozoic origin of enzymatic lignin decomposition reconstructed from 31 fungal genomes.</title>
        <authorList>
            <person name="Floudas D."/>
            <person name="Binder M."/>
            <person name="Riley R."/>
            <person name="Barry K."/>
            <person name="Blanchette R.A."/>
            <person name="Henrissat B."/>
            <person name="Martinez A.T."/>
            <person name="Otillar R."/>
            <person name="Spatafora J.W."/>
            <person name="Yadav J.S."/>
            <person name="Aerts A."/>
            <person name="Benoit I."/>
            <person name="Boyd A."/>
            <person name="Carlson A."/>
            <person name="Copeland A."/>
            <person name="Coutinho P.M."/>
            <person name="de Vries R.P."/>
            <person name="Ferreira P."/>
            <person name="Findley K."/>
            <person name="Foster B."/>
            <person name="Gaskell J."/>
            <person name="Glotzer D."/>
            <person name="Gorecki P."/>
            <person name="Heitman J."/>
            <person name="Hesse C."/>
            <person name="Hori C."/>
            <person name="Igarashi K."/>
            <person name="Jurgens J.A."/>
            <person name="Kallen N."/>
            <person name="Kersten P."/>
            <person name="Kohler A."/>
            <person name="Kuees U."/>
            <person name="Kumar T.K.A."/>
            <person name="Kuo A."/>
            <person name="LaButti K."/>
            <person name="Larrondo L.F."/>
            <person name="Lindquist E."/>
            <person name="Ling A."/>
            <person name="Lombard V."/>
            <person name="Lucas S."/>
            <person name="Lundell T."/>
            <person name="Martin R."/>
            <person name="McLaughlin D.J."/>
            <person name="Morgenstern I."/>
            <person name="Morin E."/>
            <person name="Murat C."/>
            <person name="Nagy L.G."/>
            <person name="Nolan M."/>
            <person name="Ohm R.A."/>
            <person name="Patyshakuliyeva A."/>
            <person name="Rokas A."/>
            <person name="Ruiz-Duenas F.J."/>
            <person name="Sabat G."/>
            <person name="Salamov A."/>
            <person name="Samejima M."/>
            <person name="Schmutz J."/>
            <person name="Slot J.C."/>
            <person name="St John F."/>
            <person name="Stenlid J."/>
            <person name="Sun H."/>
            <person name="Sun S."/>
            <person name="Syed K."/>
            <person name="Tsang A."/>
            <person name="Wiebenga A."/>
            <person name="Young D."/>
            <person name="Pisabarro A."/>
            <person name="Eastwood D.C."/>
            <person name="Martin F."/>
            <person name="Cullen D."/>
            <person name="Grigoriev I.V."/>
            <person name="Hibbett D.S."/>
        </authorList>
    </citation>
    <scope>NUCLEOTIDE SEQUENCE [LARGE SCALE GENOMIC DNA]</scope>
    <source>
        <strain evidence="1 2">MD-104</strain>
    </source>
</reference>
<dbReference type="Gene3D" id="3.40.50.300">
    <property type="entry name" value="P-loop containing nucleotide triphosphate hydrolases"/>
    <property type="match status" value="1"/>
</dbReference>
<dbReference type="InterPro" id="IPR027417">
    <property type="entry name" value="P-loop_NTPase"/>
</dbReference>
<accession>A0A2H3JCB3</accession>
<proteinExistence type="predicted"/>